<evidence type="ECO:0000313" key="3">
    <source>
        <dbReference type="Proteomes" id="UP001139887"/>
    </source>
</evidence>
<dbReference type="InterPro" id="IPR027951">
    <property type="entry name" value="Nepro_N"/>
</dbReference>
<dbReference type="PANTHER" id="PTHR34786:SF1">
    <property type="entry name" value="OS09G0504900 PROTEIN"/>
    <property type="match status" value="1"/>
</dbReference>
<name>A0A9W8LZK0_9FUNG</name>
<reference evidence="2" key="1">
    <citation type="submission" date="2022-07" db="EMBL/GenBank/DDBJ databases">
        <title>Phylogenomic reconstructions and comparative analyses of Kickxellomycotina fungi.</title>
        <authorList>
            <person name="Reynolds N.K."/>
            <person name="Stajich J.E."/>
            <person name="Barry K."/>
            <person name="Grigoriev I.V."/>
            <person name="Crous P."/>
            <person name="Smith M.E."/>
        </authorList>
    </citation>
    <scope>NUCLEOTIDE SEQUENCE</scope>
    <source>
        <strain evidence="2">NRRL 1566</strain>
    </source>
</reference>
<evidence type="ECO:0000259" key="1">
    <source>
        <dbReference type="Pfam" id="PF14780"/>
    </source>
</evidence>
<dbReference type="Proteomes" id="UP001139887">
    <property type="component" value="Unassembled WGS sequence"/>
</dbReference>
<sequence>MRLSEIFSRPEVWQDWQLLSRIFYRNWNQHRNSVYYRRLYELRRVMRILDQLYIREMFEDIIGAFFTKGMSRNSRKAKLWQMLPCQYYMAAVAGRIAQIVQLVKKIHNVCWNVYVQFTAQTAQSLFMPLSMVVQGLAARLYLVMDVWFKDLCSIYNLLWRWLPSLPACPDSLNGKKIDGLVPPDSLNLSGPLETPGILERLTADARKLSLQQMSNKRNIHDQEFKPSKLAKIEDTGDEDIGGKFHFISREWFKNLC</sequence>
<feature type="domain" description="Nucleolus and neural progenitor protein-like N-terminal" evidence="1">
    <location>
        <begin position="3"/>
        <end position="158"/>
    </location>
</feature>
<dbReference type="OrthoDB" id="114080at2759"/>
<protein>
    <recommendedName>
        <fullName evidence="1">Nucleolus and neural progenitor protein-like N-terminal domain-containing protein</fullName>
    </recommendedName>
</protein>
<dbReference type="EMBL" id="JANBUW010000251">
    <property type="protein sequence ID" value="KAJ2847846.1"/>
    <property type="molecule type" value="Genomic_DNA"/>
</dbReference>
<proteinExistence type="predicted"/>
<dbReference type="Pfam" id="PF14780">
    <property type="entry name" value="NEPRO_N"/>
    <property type="match status" value="1"/>
</dbReference>
<comment type="caution">
    <text evidence="2">The sequence shown here is derived from an EMBL/GenBank/DDBJ whole genome shotgun (WGS) entry which is preliminary data.</text>
</comment>
<evidence type="ECO:0000313" key="2">
    <source>
        <dbReference type="EMBL" id="KAJ2847846.1"/>
    </source>
</evidence>
<organism evidence="2 3">
    <name type="scientific">Coemansia brasiliensis</name>
    <dbReference type="NCBI Taxonomy" id="2650707"/>
    <lineage>
        <taxon>Eukaryota</taxon>
        <taxon>Fungi</taxon>
        <taxon>Fungi incertae sedis</taxon>
        <taxon>Zoopagomycota</taxon>
        <taxon>Kickxellomycotina</taxon>
        <taxon>Kickxellomycetes</taxon>
        <taxon>Kickxellales</taxon>
        <taxon>Kickxellaceae</taxon>
        <taxon>Coemansia</taxon>
    </lineage>
</organism>
<gene>
    <name evidence="2" type="ORF">IWW36_003638</name>
</gene>
<accession>A0A9W8LZK0</accession>
<dbReference type="PANTHER" id="PTHR34786">
    <property type="entry name" value="OS09G0504900 PROTEIN"/>
    <property type="match status" value="1"/>
</dbReference>
<keyword evidence="3" id="KW-1185">Reference proteome</keyword>
<dbReference type="AlphaFoldDB" id="A0A9W8LZK0"/>